<name>A0A7W8A8C1_9ACTN</name>
<evidence type="ECO:0000313" key="3">
    <source>
        <dbReference type="Proteomes" id="UP000568380"/>
    </source>
</evidence>
<keyword evidence="1" id="KW-1133">Transmembrane helix</keyword>
<comment type="caution">
    <text evidence="2">The sequence shown here is derived from an EMBL/GenBank/DDBJ whole genome shotgun (WGS) entry which is preliminary data.</text>
</comment>
<evidence type="ECO:0000256" key="1">
    <source>
        <dbReference type="SAM" id="Phobius"/>
    </source>
</evidence>
<keyword evidence="1" id="KW-0812">Transmembrane</keyword>
<sequence>MRVARRMLAHELRALASLGYWVLGRRHGVGPGQVAITYHAGGSITLWLFLFAIVVEGVALELWLNWPILTVVHVYFVLANLGMIAAARSRPHVVGDDEVRLRQGAAFDLRIPRELIISARAASRIHDSGFVTLDDGRLELVVDSRTNLLLELSEPVTVTRPLGRTGEASSIRLFADDPREFLRTLSIPAPPARHGSD</sequence>
<evidence type="ECO:0000313" key="2">
    <source>
        <dbReference type="EMBL" id="MBB5081434.1"/>
    </source>
</evidence>
<protein>
    <submittedName>
        <fullName evidence="2">Uncharacterized protein</fullName>
    </submittedName>
</protein>
<dbReference type="AlphaFoldDB" id="A0A7W8A8C1"/>
<keyword evidence="1" id="KW-0472">Membrane</keyword>
<dbReference type="EMBL" id="JACHIN010000010">
    <property type="protein sequence ID" value="MBB5081434.1"/>
    <property type="molecule type" value="Genomic_DNA"/>
</dbReference>
<organism evidence="2 3">
    <name type="scientific">Nonomuraea endophytica</name>
    <dbReference type="NCBI Taxonomy" id="714136"/>
    <lineage>
        <taxon>Bacteria</taxon>
        <taxon>Bacillati</taxon>
        <taxon>Actinomycetota</taxon>
        <taxon>Actinomycetes</taxon>
        <taxon>Streptosporangiales</taxon>
        <taxon>Streptosporangiaceae</taxon>
        <taxon>Nonomuraea</taxon>
    </lineage>
</organism>
<feature type="transmembrane region" description="Helical" evidence="1">
    <location>
        <begin position="35"/>
        <end position="54"/>
    </location>
</feature>
<feature type="transmembrane region" description="Helical" evidence="1">
    <location>
        <begin position="66"/>
        <end position="87"/>
    </location>
</feature>
<proteinExistence type="predicted"/>
<accession>A0A7W8A8C1</accession>
<dbReference type="Proteomes" id="UP000568380">
    <property type="component" value="Unassembled WGS sequence"/>
</dbReference>
<reference evidence="2 3" key="1">
    <citation type="submission" date="2020-08" db="EMBL/GenBank/DDBJ databases">
        <title>Genomic Encyclopedia of Type Strains, Phase IV (KMG-IV): sequencing the most valuable type-strain genomes for metagenomic binning, comparative biology and taxonomic classification.</title>
        <authorList>
            <person name="Goeker M."/>
        </authorList>
    </citation>
    <scope>NUCLEOTIDE SEQUENCE [LARGE SCALE GENOMIC DNA]</scope>
    <source>
        <strain evidence="2 3">DSM 45385</strain>
    </source>
</reference>
<keyword evidence="3" id="KW-1185">Reference proteome</keyword>
<gene>
    <name evidence="2" type="ORF">HNR40_006929</name>
</gene>
<dbReference type="RefSeq" id="WP_184968782.1">
    <property type="nucleotide sequence ID" value="NZ_JACHIN010000010.1"/>
</dbReference>